<name>A0A1D6FI58_MAIZE</name>
<evidence type="ECO:0000256" key="11">
    <source>
        <dbReference type="ARBA" id="ARBA00023049"/>
    </source>
</evidence>
<dbReference type="GO" id="GO:0046872">
    <property type="term" value="F:metal ion binding"/>
    <property type="evidence" value="ECO:0007669"/>
    <property type="project" value="UniProtKB-KW"/>
</dbReference>
<keyword evidence="9" id="KW-0378">Hydrolase</keyword>
<evidence type="ECO:0000256" key="2">
    <source>
        <dbReference type="ARBA" id="ARBA00004170"/>
    </source>
</evidence>
<keyword evidence="10" id="KW-0862">Zinc</keyword>
<dbReference type="EMBL" id="CM000784">
    <property type="protein sequence ID" value="AQK91490.1"/>
    <property type="molecule type" value="Genomic_DNA"/>
</dbReference>
<dbReference type="GO" id="GO:0005737">
    <property type="term" value="C:cytoplasm"/>
    <property type="evidence" value="ECO:0007669"/>
    <property type="project" value="UniProtKB-SubCell"/>
</dbReference>
<dbReference type="CDD" id="cd08066">
    <property type="entry name" value="MPN_AMSH_like"/>
    <property type="match status" value="1"/>
</dbReference>
<sequence length="496" mass="55287">MGPPQPARPGVINIEACARPIAVDHRISLPYYFRIAGSLLRQANIYRNESNFLDLYVILLRYSSLLCETIPRHRDYHAFKLREKAFFDKLVDVIKELETLKPVVQRQIADHNRGGTVESNMNSLNGDNGTTHRIEQHTPSSYTPQPFVGSTNGASQKSFHAGRQVASLLSVQKQYMNLPYPKEETLARHSILGPNGLNGRWNGPVTGIKMICFCSLVPSILNQDDPQGPSTAPPPPDSPSNDNDDMKSVLSLDDGRWSVSADEHTSFTSANLEEELLQLNIKQPSPPPVLAEVQRPISPSRVADPTPGLPTSGTARFQNLHVPIKLMDCFLRVAESNTKRSLETCGVLAGTLKNRTFYVTTLIIPKQKSTSVTCEATNEEELFEVQDMGSLFTLGWIHTHPTQSCFLSSVDLHNHYSYQVMLPEAIAIVMAPTDTTRKHGIFHLTDPGGMGVIHDCQERGFHPHKAPLDGSPIYKQCSHVYMDTDIKFDMIDLRER</sequence>
<accession>A0A3L6DPD7</accession>
<dbReference type="SMART" id="SM00232">
    <property type="entry name" value="JAB_MPN"/>
    <property type="match status" value="1"/>
</dbReference>
<dbReference type="InterPro" id="IPR000555">
    <property type="entry name" value="JAMM/MPN+_dom"/>
</dbReference>
<keyword evidence="5" id="KW-0963">Cytoplasm</keyword>
<evidence type="ECO:0000256" key="1">
    <source>
        <dbReference type="ARBA" id="ARBA00001947"/>
    </source>
</evidence>
<dbReference type="Pfam" id="PF01398">
    <property type="entry name" value="JAB"/>
    <property type="match status" value="1"/>
</dbReference>
<dbReference type="FunFam" id="3.40.140.10:FF:000024">
    <property type="entry name" value="AMSH-like ubiquitin thioesterase 3"/>
    <property type="match status" value="1"/>
</dbReference>
<dbReference type="Pfam" id="PF08969">
    <property type="entry name" value="USP8_dimer"/>
    <property type="match status" value="1"/>
</dbReference>
<gene>
    <name evidence="13" type="ORF">ZEAMMB73_Zm00001d009205</name>
</gene>
<dbReference type="PANTHER" id="PTHR12947:SF11">
    <property type="entry name" value="OS01G0338200 PROTEIN"/>
    <property type="match status" value="1"/>
</dbReference>
<dbReference type="FunFam" id="1.20.58.80:FF:000020">
    <property type="entry name" value="AMSH-like ubiquitin thioesterase 3"/>
    <property type="match status" value="1"/>
</dbReference>
<organism evidence="13">
    <name type="scientific">Zea mays</name>
    <name type="common">Maize</name>
    <dbReference type="NCBI Taxonomy" id="4577"/>
    <lineage>
        <taxon>Eukaryota</taxon>
        <taxon>Viridiplantae</taxon>
        <taxon>Streptophyta</taxon>
        <taxon>Embryophyta</taxon>
        <taxon>Tracheophyta</taxon>
        <taxon>Spermatophyta</taxon>
        <taxon>Magnoliopsida</taxon>
        <taxon>Liliopsida</taxon>
        <taxon>Poales</taxon>
        <taxon>Poaceae</taxon>
        <taxon>PACMAD clade</taxon>
        <taxon>Panicoideae</taxon>
        <taxon>Andropogonodae</taxon>
        <taxon>Andropogoneae</taxon>
        <taxon>Tripsacinae</taxon>
        <taxon>Zea</taxon>
    </lineage>
</organism>
<evidence type="ECO:0000256" key="12">
    <source>
        <dbReference type="ARBA" id="ARBA00023136"/>
    </source>
</evidence>
<dbReference type="AlphaFoldDB" id="A0A1D6FI58"/>
<evidence type="ECO:0000256" key="6">
    <source>
        <dbReference type="ARBA" id="ARBA00022670"/>
    </source>
</evidence>
<keyword evidence="11" id="KW-0482">Metalloprotease</keyword>
<keyword evidence="6" id="KW-0645">Protease</keyword>
<dbReference type="PANTHER" id="PTHR12947">
    <property type="entry name" value="AMSH-LIKE PROTEASE"/>
    <property type="match status" value="1"/>
</dbReference>
<evidence type="ECO:0000313" key="13">
    <source>
        <dbReference type="EMBL" id="AQK91490.1"/>
    </source>
</evidence>
<reference evidence="13" key="1">
    <citation type="submission" date="2015-12" db="EMBL/GenBank/DDBJ databases">
        <title>Update maize B73 reference genome by single molecule sequencing technologies.</title>
        <authorList>
            <consortium name="Maize Genome Sequencing Project"/>
            <person name="Ware D."/>
        </authorList>
    </citation>
    <scope>NUCLEOTIDE SEQUENCE</scope>
    <source>
        <tissue evidence="13">Seedling</tissue>
    </source>
</reference>
<accession>A0A1D6FI58</accession>
<dbReference type="InterPro" id="IPR015063">
    <property type="entry name" value="USP8_dimer"/>
</dbReference>
<evidence type="ECO:0000256" key="10">
    <source>
        <dbReference type="ARBA" id="ARBA00022833"/>
    </source>
</evidence>
<protein>
    <submittedName>
        <fullName evidence="13">AMSH-like ubiquitin thioesterase 3</fullName>
    </submittedName>
</protein>
<dbReference type="InterPro" id="IPR044098">
    <property type="entry name" value="STAMBP/STALP-like_MPN"/>
</dbReference>
<proteinExistence type="inferred from homology"/>
<dbReference type="GO" id="GO:0070536">
    <property type="term" value="P:protein K63-linked deubiquitination"/>
    <property type="evidence" value="ECO:0007669"/>
    <property type="project" value="InterPro"/>
</dbReference>
<evidence type="ECO:0000256" key="5">
    <source>
        <dbReference type="ARBA" id="ARBA00022490"/>
    </source>
</evidence>
<comment type="cofactor">
    <cofactor evidence="1">
        <name>Zn(2+)</name>
        <dbReference type="ChEBI" id="CHEBI:29105"/>
    </cofactor>
</comment>
<dbReference type="PROSITE" id="PS50249">
    <property type="entry name" value="MPN"/>
    <property type="match status" value="1"/>
</dbReference>
<dbReference type="GO" id="GO:0061578">
    <property type="term" value="F:K63-linked deubiquitinase activity"/>
    <property type="evidence" value="ECO:0007669"/>
    <property type="project" value="InterPro"/>
</dbReference>
<evidence type="ECO:0000256" key="3">
    <source>
        <dbReference type="ARBA" id="ARBA00004496"/>
    </source>
</evidence>
<comment type="similarity">
    <text evidence="4">Belongs to the peptidase M67C family.</text>
</comment>
<dbReference type="GO" id="GO:0016020">
    <property type="term" value="C:membrane"/>
    <property type="evidence" value="ECO:0007669"/>
    <property type="project" value="UniProtKB-SubCell"/>
</dbReference>
<keyword evidence="7" id="KW-0479">Metal-binding</keyword>
<keyword evidence="12" id="KW-0472">Membrane</keyword>
<comment type="subcellular location">
    <subcellularLocation>
        <location evidence="3">Cytoplasm</location>
    </subcellularLocation>
    <subcellularLocation>
        <location evidence="2">Membrane</location>
        <topology evidence="2">Peripheral membrane protein</topology>
    </subcellularLocation>
</comment>
<dbReference type="Gene3D" id="1.20.58.80">
    <property type="entry name" value="Phosphotransferase system, lactose/cellobiose-type IIA subunit"/>
    <property type="match status" value="1"/>
</dbReference>
<dbReference type="ExpressionAtlas" id="A0A1D6FI58">
    <property type="expression patterns" value="baseline and differential"/>
</dbReference>
<keyword evidence="8" id="KW-0833">Ubl conjugation pathway</keyword>
<evidence type="ECO:0000256" key="9">
    <source>
        <dbReference type="ARBA" id="ARBA00022801"/>
    </source>
</evidence>
<evidence type="ECO:0000256" key="8">
    <source>
        <dbReference type="ARBA" id="ARBA00022786"/>
    </source>
</evidence>
<evidence type="ECO:0000256" key="4">
    <source>
        <dbReference type="ARBA" id="ARBA00010981"/>
    </source>
</evidence>
<evidence type="ECO:0000256" key="7">
    <source>
        <dbReference type="ARBA" id="ARBA00022723"/>
    </source>
</evidence>
<dbReference type="Gene3D" id="3.40.140.10">
    <property type="entry name" value="Cytidine Deaminase, domain 2"/>
    <property type="match status" value="1"/>
</dbReference>
<dbReference type="InterPro" id="IPR037518">
    <property type="entry name" value="MPN"/>
</dbReference>
<dbReference type="GO" id="GO:0140492">
    <property type="term" value="F:metal-dependent deubiquitinase activity"/>
    <property type="evidence" value="ECO:0007669"/>
    <property type="project" value="InterPro"/>
</dbReference>
<dbReference type="GO" id="GO:0006508">
    <property type="term" value="P:proteolysis"/>
    <property type="evidence" value="ECO:0007669"/>
    <property type="project" value="UniProtKB-KW"/>
</dbReference>
<dbReference type="SUPFAM" id="SSF102712">
    <property type="entry name" value="JAB1/MPN domain"/>
    <property type="match status" value="1"/>
</dbReference>